<dbReference type="Gene3D" id="1.20.1500.10">
    <property type="entry name" value="YheA/YmcA-like"/>
    <property type="match status" value="1"/>
</dbReference>
<dbReference type="RefSeq" id="WP_133364005.1">
    <property type="nucleotide sequence ID" value="NZ_CP037940.1"/>
</dbReference>
<dbReference type="SUPFAM" id="SSF158622">
    <property type="entry name" value="YheA/YmcA-like"/>
    <property type="match status" value="1"/>
</dbReference>
<evidence type="ECO:0000256" key="1">
    <source>
        <dbReference type="HAMAP-Rule" id="MF_01526"/>
    </source>
</evidence>
<name>A0A4P6YVU4_9LACO</name>
<reference evidence="3" key="1">
    <citation type="submission" date="2019-03" db="EMBL/GenBank/DDBJ databases">
        <title>Weissella sp. 26KH-42 Genome sequencing.</title>
        <authorList>
            <person name="Heo J."/>
            <person name="Kim S.-J."/>
            <person name="Kim J.-S."/>
            <person name="Hong S.-B."/>
            <person name="Kwon S.-W."/>
        </authorList>
    </citation>
    <scope>NUCLEOTIDE SEQUENCE [LARGE SCALE GENOMIC DNA]</scope>
    <source>
        <strain evidence="3">26KH-42</strain>
    </source>
</reference>
<evidence type="ECO:0000313" key="2">
    <source>
        <dbReference type="EMBL" id="QBO36928.1"/>
    </source>
</evidence>
<sequence>MVNIYDTANQLERDLRETDEYKALEEAFGTMKADQESYLVFKEFQNAQIEIQQLMSQGQAPDETKMKEWQEIAAKIEKYPLVQALMAHEQAMDVMMRDINAIVTKPMADLYKN</sequence>
<dbReference type="KEGG" id="wei:EQG49_10970"/>
<proteinExistence type="inferred from homology"/>
<protein>
    <recommendedName>
        <fullName evidence="1">UPF0342 protein EQG49_10970</fullName>
    </recommendedName>
</protein>
<dbReference type="HAMAP" id="MF_01526">
    <property type="entry name" value="UPF0342"/>
    <property type="match status" value="1"/>
</dbReference>
<dbReference type="OrthoDB" id="9811402at2"/>
<dbReference type="AlphaFoldDB" id="A0A4P6YVU4"/>
<accession>A0A4P6YVU4</accession>
<dbReference type="EMBL" id="CP037940">
    <property type="protein sequence ID" value="QBO36928.1"/>
    <property type="molecule type" value="Genomic_DNA"/>
</dbReference>
<keyword evidence="3" id="KW-1185">Reference proteome</keyword>
<dbReference type="InterPro" id="IPR010368">
    <property type="entry name" value="Com_YlbF"/>
</dbReference>
<dbReference type="Proteomes" id="UP000292886">
    <property type="component" value="Chromosome"/>
</dbReference>
<comment type="similarity">
    <text evidence="1">Belongs to the UPF0342 family.</text>
</comment>
<dbReference type="InterPro" id="IPR023378">
    <property type="entry name" value="YheA/YmcA-like_dom_sf"/>
</dbReference>
<dbReference type="Pfam" id="PF06133">
    <property type="entry name" value="Com_YlbF"/>
    <property type="match status" value="1"/>
</dbReference>
<organism evidence="2 3">
    <name type="scientific">Periweissella cryptocerci</name>
    <dbReference type="NCBI Taxonomy" id="2506420"/>
    <lineage>
        <taxon>Bacteria</taxon>
        <taxon>Bacillati</taxon>
        <taxon>Bacillota</taxon>
        <taxon>Bacilli</taxon>
        <taxon>Lactobacillales</taxon>
        <taxon>Lactobacillaceae</taxon>
        <taxon>Periweissella</taxon>
    </lineage>
</organism>
<evidence type="ECO:0000313" key="3">
    <source>
        <dbReference type="Proteomes" id="UP000292886"/>
    </source>
</evidence>
<gene>
    <name evidence="2" type="ORF">EQG49_10970</name>
</gene>